<dbReference type="InParanoid" id="A0A1D6FES4"/>
<dbReference type="AlphaFoldDB" id="A0A1D6FES4"/>
<feature type="compositionally biased region" description="Low complexity" evidence="7">
    <location>
        <begin position="140"/>
        <end position="161"/>
    </location>
</feature>
<dbReference type="OMA" id="TTHENNG"/>
<evidence type="ECO:0000256" key="2">
    <source>
        <dbReference type="ARBA" id="ARBA00022737"/>
    </source>
</evidence>
<evidence type="ECO:0000256" key="3">
    <source>
        <dbReference type="ARBA" id="ARBA00023015"/>
    </source>
</evidence>
<dbReference type="GO" id="GO:0003677">
    <property type="term" value="F:DNA binding"/>
    <property type="evidence" value="ECO:0007669"/>
    <property type="project" value="UniProtKB-KW"/>
</dbReference>
<keyword evidence="6" id="KW-0539">Nucleus</keyword>
<comment type="subcellular location">
    <subcellularLocation>
        <location evidence="1">Nucleus</location>
    </subcellularLocation>
</comment>
<keyword evidence="3" id="KW-0805">Transcription regulation</keyword>
<dbReference type="STRING" id="4577.A0A1D6FES4"/>
<keyword evidence="4 10" id="KW-0238">DNA-binding</keyword>
<dbReference type="InterPro" id="IPR017930">
    <property type="entry name" value="Myb_dom"/>
</dbReference>
<sequence length="277" mass="29548">MVRKPIHADDAGAKSTEASKERKGLWSPEEDERLFTHITYHGVSTWSSVAQLAGKIQFLQTDRDSRSGKSCRLRWLNYLRPDLKKEPISKREEETIISLQQSLGNRWSTIAARMPGRTDNEIKNYWNSRIRKRLNAAASRAAGCGDGGDSAAEPSGAAAAGGKEDSANAAPPPAAQPTPIPARFPVFGCQLPDGAGGGISSPGSGKSPQSSTTASMRQNAGDESDASDGGGGDSDMVHFLSFDDLDYPGDLLIDVPGAMDAWESQLCYANPMMSSLC</sequence>
<feature type="region of interest" description="Disordered" evidence="7">
    <location>
        <begin position="1"/>
        <end position="28"/>
    </location>
</feature>
<reference evidence="10" key="1">
    <citation type="submission" date="2015-12" db="EMBL/GenBank/DDBJ databases">
        <title>Update maize B73 reference genome by single molecule sequencing technologies.</title>
        <authorList>
            <consortium name="Maize Genome Sequencing Project"/>
            <person name="Ware D."/>
        </authorList>
    </citation>
    <scope>NUCLEOTIDE SEQUENCE</scope>
    <source>
        <tissue evidence="10">Seedling</tissue>
    </source>
</reference>
<feature type="region of interest" description="Disordered" evidence="7">
    <location>
        <begin position="140"/>
        <end position="232"/>
    </location>
</feature>
<feature type="compositionally biased region" description="Pro residues" evidence="7">
    <location>
        <begin position="170"/>
        <end position="182"/>
    </location>
</feature>
<evidence type="ECO:0000256" key="5">
    <source>
        <dbReference type="ARBA" id="ARBA00023163"/>
    </source>
</evidence>
<dbReference type="eggNOG" id="KOG0048">
    <property type="taxonomic scope" value="Eukaryota"/>
</dbReference>
<evidence type="ECO:0000259" key="9">
    <source>
        <dbReference type="PROSITE" id="PS51294"/>
    </source>
</evidence>
<proteinExistence type="predicted"/>
<dbReference type="SUPFAM" id="SSF46689">
    <property type="entry name" value="Homeodomain-like"/>
    <property type="match status" value="1"/>
</dbReference>
<feature type="compositionally biased region" description="Low complexity" evidence="7">
    <location>
        <begin position="201"/>
        <end position="211"/>
    </location>
</feature>
<dbReference type="PaxDb" id="4577-GRMZM2G143274_P01"/>
<evidence type="ECO:0000313" key="10">
    <source>
        <dbReference type="EMBL" id="AQK90447.1"/>
    </source>
</evidence>
<dbReference type="InterPro" id="IPR009057">
    <property type="entry name" value="Homeodomain-like_sf"/>
</dbReference>
<dbReference type="InterPro" id="IPR051953">
    <property type="entry name" value="Plant_SW-associated_TFs"/>
</dbReference>
<evidence type="ECO:0000256" key="6">
    <source>
        <dbReference type="ARBA" id="ARBA00023242"/>
    </source>
</evidence>
<dbReference type="SMR" id="A0A1D6FES4"/>
<dbReference type="PROSITE" id="PS51294">
    <property type="entry name" value="HTH_MYB"/>
    <property type="match status" value="2"/>
</dbReference>
<name>A0A1D6FES4_MAIZE</name>
<dbReference type="InterPro" id="IPR001005">
    <property type="entry name" value="SANT/Myb"/>
</dbReference>
<gene>
    <name evidence="10" type="ORF">ZEAMMB73_Zm00001d008695</name>
</gene>
<dbReference type="PANTHER" id="PTHR47997:SF91">
    <property type="match status" value="1"/>
</dbReference>
<evidence type="ECO:0000256" key="1">
    <source>
        <dbReference type="ARBA" id="ARBA00004123"/>
    </source>
</evidence>
<keyword evidence="2" id="KW-0677">Repeat</keyword>
<feature type="compositionally biased region" description="Basic and acidic residues" evidence="7">
    <location>
        <begin position="1"/>
        <end position="24"/>
    </location>
</feature>
<dbReference type="PROSITE" id="PS50090">
    <property type="entry name" value="MYB_LIKE"/>
    <property type="match status" value="2"/>
</dbReference>
<dbReference type="Pfam" id="PF00249">
    <property type="entry name" value="Myb_DNA-binding"/>
    <property type="match status" value="2"/>
</dbReference>
<dbReference type="IntAct" id="A0A1D6FES4">
    <property type="interactions" value="11"/>
</dbReference>
<dbReference type="EMBL" id="CM000784">
    <property type="protein sequence ID" value="AQK90447.1"/>
    <property type="molecule type" value="Genomic_DNA"/>
</dbReference>
<evidence type="ECO:0000256" key="7">
    <source>
        <dbReference type="SAM" id="MobiDB-lite"/>
    </source>
</evidence>
<dbReference type="GO" id="GO:0005634">
    <property type="term" value="C:nucleus"/>
    <property type="evidence" value="ECO:0007669"/>
    <property type="project" value="UniProtKB-SubCell"/>
</dbReference>
<keyword evidence="5" id="KW-0804">Transcription</keyword>
<protein>
    <submittedName>
        <fullName evidence="10">Putative MYB DNA-binding domain superfamily protein</fullName>
    </submittedName>
</protein>
<evidence type="ECO:0000259" key="8">
    <source>
        <dbReference type="PROSITE" id="PS50090"/>
    </source>
</evidence>
<evidence type="ECO:0000256" key="4">
    <source>
        <dbReference type="ARBA" id="ARBA00023125"/>
    </source>
</evidence>
<organism evidence="10">
    <name type="scientific">Zea mays</name>
    <name type="common">Maize</name>
    <dbReference type="NCBI Taxonomy" id="4577"/>
    <lineage>
        <taxon>Eukaryota</taxon>
        <taxon>Viridiplantae</taxon>
        <taxon>Streptophyta</taxon>
        <taxon>Embryophyta</taxon>
        <taxon>Tracheophyta</taxon>
        <taxon>Spermatophyta</taxon>
        <taxon>Magnoliopsida</taxon>
        <taxon>Liliopsida</taxon>
        <taxon>Poales</taxon>
        <taxon>Poaceae</taxon>
        <taxon>PACMAD clade</taxon>
        <taxon>Panicoideae</taxon>
        <taxon>Andropogonodae</taxon>
        <taxon>Andropogoneae</taxon>
        <taxon>Tripsacinae</taxon>
        <taxon>Zea</taxon>
    </lineage>
</organism>
<feature type="domain" description="HTH myb-type" evidence="9">
    <location>
        <begin position="80"/>
        <end position="134"/>
    </location>
</feature>
<feature type="domain" description="HTH myb-type" evidence="9">
    <location>
        <begin position="18"/>
        <end position="79"/>
    </location>
</feature>
<feature type="domain" description="Myb-like" evidence="8">
    <location>
        <begin position="18"/>
        <end position="79"/>
    </location>
</feature>
<dbReference type="ExpressionAtlas" id="A0A1D6FES4">
    <property type="expression patterns" value="baseline and differential"/>
</dbReference>
<dbReference type="Gene3D" id="1.10.10.60">
    <property type="entry name" value="Homeodomain-like"/>
    <property type="match status" value="2"/>
</dbReference>
<dbReference type="CDD" id="cd00167">
    <property type="entry name" value="SANT"/>
    <property type="match status" value="2"/>
</dbReference>
<dbReference type="PANTHER" id="PTHR47997">
    <property type="entry name" value="MYB DOMAIN PROTEIN 55"/>
    <property type="match status" value="1"/>
</dbReference>
<accession>A0A1D6FES4</accession>
<dbReference type="SMART" id="SM00717">
    <property type="entry name" value="SANT"/>
    <property type="match status" value="2"/>
</dbReference>
<feature type="domain" description="Myb-like" evidence="8">
    <location>
        <begin position="80"/>
        <end position="130"/>
    </location>
</feature>